<comment type="caution">
    <text evidence="1">The sequence shown here is derived from an EMBL/GenBank/DDBJ whole genome shotgun (WGS) entry which is preliminary data.</text>
</comment>
<name>A0A2P5BSY1_PARAD</name>
<dbReference type="EMBL" id="JXTB01000227">
    <property type="protein sequence ID" value="PON51898.1"/>
    <property type="molecule type" value="Genomic_DNA"/>
</dbReference>
<dbReference type="AlphaFoldDB" id="A0A2P5BSY1"/>
<dbReference type="Proteomes" id="UP000237105">
    <property type="component" value="Unassembled WGS sequence"/>
</dbReference>
<organism evidence="1 2">
    <name type="scientific">Parasponia andersonii</name>
    <name type="common">Sponia andersonii</name>
    <dbReference type="NCBI Taxonomy" id="3476"/>
    <lineage>
        <taxon>Eukaryota</taxon>
        <taxon>Viridiplantae</taxon>
        <taxon>Streptophyta</taxon>
        <taxon>Embryophyta</taxon>
        <taxon>Tracheophyta</taxon>
        <taxon>Spermatophyta</taxon>
        <taxon>Magnoliopsida</taxon>
        <taxon>eudicotyledons</taxon>
        <taxon>Gunneridae</taxon>
        <taxon>Pentapetalae</taxon>
        <taxon>rosids</taxon>
        <taxon>fabids</taxon>
        <taxon>Rosales</taxon>
        <taxon>Cannabaceae</taxon>
        <taxon>Parasponia</taxon>
    </lineage>
</organism>
<proteinExistence type="predicted"/>
<keyword evidence="2" id="KW-1185">Reference proteome</keyword>
<gene>
    <name evidence="1" type="ORF">PanWU01x14_213110</name>
</gene>
<accession>A0A2P5BSY1</accession>
<sequence>MLDLFFRKSCTPLNSSNSSPLAMLTEAYHQKRETRIIGRMTYLLFLRGLSKNNLSFGVRRKIDETEYKMGGIKSFTWFF</sequence>
<evidence type="ECO:0000313" key="2">
    <source>
        <dbReference type="Proteomes" id="UP000237105"/>
    </source>
</evidence>
<evidence type="ECO:0000313" key="1">
    <source>
        <dbReference type="EMBL" id="PON51898.1"/>
    </source>
</evidence>
<reference evidence="2" key="1">
    <citation type="submission" date="2016-06" db="EMBL/GenBank/DDBJ databases">
        <title>Parallel loss of symbiosis genes in relatives of nitrogen-fixing non-legume Parasponia.</title>
        <authorList>
            <person name="Van Velzen R."/>
            <person name="Holmer R."/>
            <person name="Bu F."/>
            <person name="Rutten L."/>
            <person name="Van Zeijl A."/>
            <person name="Liu W."/>
            <person name="Santuari L."/>
            <person name="Cao Q."/>
            <person name="Sharma T."/>
            <person name="Shen D."/>
            <person name="Roswanjaya Y."/>
            <person name="Wardhani T."/>
            <person name="Kalhor M.S."/>
            <person name="Jansen J."/>
            <person name="Van den Hoogen J."/>
            <person name="Gungor B."/>
            <person name="Hartog M."/>
            <person name="Hontelez J."/>
            <person name="Verver J."/>
            <person name="Yang W.-C."/>
            <person name="Schijlen E."/>
            <person name="Repin R."/>
            <person name="Schilthuizen M."/>
            <person name="Schranz E."/>
            <person name="Heidstra R."/>
            <person name="Miyata K."/>
            <person name="Fedorova E."/>
            <person name="Kohlen W."/>
            <person name="Bisseling T."/>
            <person name="Smit S."/>
            <person name="Geurts R."/>
        </authorList>
    </citation>
    <scope>NUCLEOTIDE SEQUENCE [LARGE SCALE GENOMIC DNA]</scope>
    <source>
        <strain evidence="2">cv. WU1-14</strain>
    </source>
</reference>
<protein>
    <submittedName>
        <fullName evidence="1">Uncharacterized protein</fullName>
    </submittedName>
</protein>